<dbReference type="Proteomes" id="UP001396898">
    <property type="component" value="Unassembled WGS sequence"/>
</dbReference>
<sequence length="531" mass="57577">MILMGYRVNSAVLLLLASCSLGKTKVSTATGAENCNSLILAGLKDVVFLPTDLAYDASLTYYWSATTRAVRPSCFVQPQKTEDVSKALQVLSQTSGSDDVAIRSGGHSTWASNNVAGGVTFDLSLLNRKIASIGTGAKWGAVMLEIEKYNRTATGGRDGDVGVGGLLLGEGLSFYTRYVAGTRFPCVDSGIGSDIDVLFQSTDKSRSKRGIASNDVVNFEVVLANGSIVNANATANPALFKALKGGSNNFGIVTRFDMLTLDATPGGIYGGISFMAYEHKDTMLAGFVRMIDINGENTADTGVLILAYNSPGPATIAMAVVNLDGVENSASFEPFQNVPVLSRDVKRRTYGDYINAFQMSGGSRKVWFSLCFKNDIDIVNKAASLWEALTAETEDVFPGGGWGLNSVFQPMAKFYGEIGGDKNVLGLDEGLKHDSIIWLADAAMSTPEQEAYLQRAMRTLTETLEEYTIEKGGYTQWRYLNYVDPSQNPLKSYGEDNVRLMKRVAAQYDPDRFFQERVSSGFKISKVDHDW</sequence>
<dbReference type="InterPro" id="IPR050416">
    <property type="entry name" value="FAD-linked_Oxidoreductase"/>
</dbReference>
<evidence type="ECO:0000256" key="4">
    <source>
        <dbReference type="ARBA" id="ARBA00023002"/>
    </source>
</evidence>
<evidence type="ECO:0000313" key="8">
    <source>
        <dbReference type="Proteomes" id="UP001396898"/>
    </source>
</evidence>
<evidence type="ECO:0000256" key="1">
    <source>
        <dbReference type="ARBA" id="ARBA00005466"/>
    </source>
</evidence>
<organism evidence="7 8">
    <name type="scientific">Apiospora marii</name>
    <dbReference type="NCBI Taxonomy" id="335849"/>
    <lineage>
        <taxon>Eukaryota</taxon>
        <taxon>Fungi</taxon>
        <taxon>Dikarya</taxon>
        <taxon>Ascomycota</taxon>
        <taxon>Pezizomycotina</taxon>
        <taxon>Sordariomycetes</taxon>
        <taxon>Xylariomycetidae</taxon>
        <taxon>Amphisphaeriales</taxon>
        <taxon>Apiosporaceae</taxon>
        <taxon>Apiospora</taxon>
    </lineage>
</organism>
<dbReference type="SUPFAM" id="SSF56176">
    <property type="entry name" value="FAD-binding/transporter-associated domain-like"/>
    <property type="match status" value="1"/>
</dbReference>
<evidence type="ECO:0000313" key="7">
    <source>
        <dbReference type="EMBL" id="KAK8012327.1"/>
    </source>
</evidence>
<keyword evidence="3" id="KW-0274">FAD</keyword>
<dbReference type="Gene3D" id="3.40.462.20">
    <property type="match status" value="1"/>
</dbReference>
<feature type="chain" id="PRO_5045162926" description="FAD-binding PCMH-type domain-containing protein" evidence="5">
    <location>
        <begin position="23"/>
        <end position="531"/>
    </location>
</feature>
<dbReference type="InterPro" id="IPR016166">
    <property type="entry name" value="FAD-bd_PCMH"/>
</dbReference>
<evidence type="ECO:0000259" key="6">
    <source>
        <dbReference type="PROSITE" id="PS51387"/>
    </source>
</evidence>
<dbReference type="PANTHER" id="PTHR42973:SF53">
    <property type="entry name" value="FAD-BINDING PCMH-TYPE DOMAIN-CONTAINING PROTEIN-RELATED"/>
    <property type="match status" value="1"/>
</dbReference>
<name>A0ABR1RGC6_9PEZI</name>
<feature type="domain" description="FAD-binding PCMH-type" evidence="6">
    <location>
        <begin position="68"/>
        <end position="263"/>
    </location>
</feature>
<dbReference type="PANTHER" id="PTHR42973">
    <property type="entry name" value="BINDING OXIDOREDUCTASE, PUTATIVE (AFU_ORTHOLOGUE AFUA_1G17690)-RELATED"/>
    <property type="match status" value="1"/>
</dbReference>
<keyword evidence="2" id="KW-0285">Flavoprotein</keyword>
<evidence type="ECO:0000256" key="5">
    <source>
        <dbReference type="SAM" id="SignalP"/>
    </source>
</evidence>
<dbReference type="Gene3D" id="3.30.465.10">
    <property type="match status" value="2"/>
</dbReference>
<dbReference type="InterPro" id="IPR016169">
    <property type="entry name" value="FAD-bd_PCMH_sub2"/>
</dbReference>
<keyword evidence="4" id="KW-0560">Oxidoreductase</keyword>
<dbReference type="InterPro" id="IPR036318">
    <property type="entry name" value="FAD-bd_PCMH-like_sf"/>
</dbReference>
<dbReference type="InterPro" id="IPR006093">
    <property type="entry name" value="Oxy_OxRdtase_FAD_BS"/>
</dbReference>
<dbReference type="PROSITE" id="PS51257">
    <property type="entry name" value="PROKAR_LIPOPROTEIN"/>
    <property type="match status" value="1"/>
</dbReference>
<proteinExistence type="inferred from homology"/>
<reference evidence="7 8" key="1">
    <citation type="submission" date="2023-01" db="EMBL/GenBank/DDBJ databases">
        <title>Analysis of 21 Apiospora genomes using comparative genomics revels a genus with tremendous synthesis potential of carbohydrate active enzymes and secondary metabolites.</title>
        <authorList>
            <person name="Sorensen T."/>
        </authorList>
    </citation>
    <scope>NUCLEOTIDE SEQUENCE [LARGE SCALE GENOMIC DNA]</scope>
    <source>
        <strain evidence="7 8">CBS 20057</strain>
    </source>
</reference>
<comment type="caution">
    <text evidence="7">The sequence shown here is derived from an EMBL/GenBank/DDBJ whole genome shotgun (WGS) entry which is preliminary data.</text>
</comment>
<evidence type="ECO:0000256" key="3">
    <source>
        <dbReference type="ARBA" id="ARBA00022827"/>
    </source>
</evidence>
<dbReference type="Pfam" id="PF01565">
    <property type="entry name" value="FAD_binding_4"/>
    <property type="match status" value="1"/>
</dbReference>
<gene>
    <name evidence="7" type="ORF">PG991_009702</name>
</gene>
<protein>
    <recommendedName>
        <fullName evidence="6">FAD-binding PCMH-type domain-containing protein</fullName>
    </recommendedName>
</protein>
<comment type="similarity">
    <text evidence="1">Belongs to the oxygen-dependent FAD-linked oxidoreductase family.</text>
</comment>
<feature type="signal peptide" evidence="5">
    <location>
        <begin position="1"/>
        <end position="22"/>
    </location>
</feature>
<accession>A0ABR1RGC6</accession>
<dbReference type="PROSITE" id="PS00862">
    <property type="entry name" value="OX2_COVAL_FAD"/>
    <property type="match status" value="1"/>
</dbReference>
<evidence type="ECO:0000256" key="2">
    <source>
        <dbReference type="ARBA" id="ARBA00022630"/>
    </source>
</evidence>
<dbReference type="EMBL" id="JAQQWI010000015">
    <property type="protein sequence ID" value="KAK8012327.1"/>
    <property type="molecule type" value="Genomic_DNA"/>
</dbReference>
<dbReference type="InterPro" id="IPR006094">
    <property type="entry name" value="Oxid_FAD_bind_N"/>
</dbReference>
<keyword evidence="8" id="KW-1185">Reference proteome</keyword>
<dbReference type="PROSITE" id="PS51387">
    <property type="entry name" value="FAD_PCMH"/>
    <property type="match status" value="1"/>
</dbReference>
<keyword evidence="5" id="KW-0732">Signal</keyword>